<feature type="transmembrane region" description="Helical" evidence="1">
    <location>
        <begin position="49"/>
        <end position="68"/>
    </location>
</feature>
<feature type="transmembrane region" description="Helical" evidence="1">
    <location>
        <begin position="164"/>
        <end position="187"/>
    </location>
</feature>
<feature type="transmembrane region" description="Helical" evidence="1">
    <location>
        <begin position="20"/>
        <end position="40"/>
    </location>
</feature>
<evidence type="ECO:0000313" key="4">
    <source>
        <dbReference type="Proteomes" id="UP000015241"/>
    </source>
</evidence>
<proteinExistence type="predicted"/>
<dbReference type="PANTHER" id="PTHR40465">
    <property type="entry name" value="CHROMOSOME 1, WHOLE GENOME SHOTGUN SEQUENCE"/>
    <property type="match status" value="1"/>
</dbReference>
<dbReference type="HOGENOM" id="CLU_046025_2_1_1"/>
<sequence>MSGTDCGIPADVVKIAGPVLLGSQLNWGLFGVLTVQLYLYTQGGYKDHLFIKCIVYWMYIFEAVQTILLTHDTFHQLAYSFGNFDGLVAAYLTGFELVIQSALIATVTQCFYAWRIYVLSRSKIATALIVIVSLVQCGAGFSEGIACFVYNSTSATIPIEARSVAVWVGGSAVCDVMITVCMVYLLWTKRSGIQKTDNMVNKLIQLTVETGLLTAALAIIQVSLYISSRKTEYFITPAGALSKAYSNSLLVLLNNRRGMRDAHTGVSNSMSMPQLQTTRAIQINVNQETFADGNMAVVDLSTDDKYEEYPKVAERP</sequence>
<dbReference type="OrthoDB" id="3262409at2759"/>
<dbReference type="STRING" id="743788.S8F8X8"/>
<feature type="domain" description="DUF6534" evidence="2">
    <location>
        <begin position="171"/>
        <end position="257"/>
    </location>
</feature>
<dbReference type="InParanoid" id="S8F8X8"/>
<dbReference type="Proteomes" id="UP000015241">
    <property type="component" value="Unassembled WGS sequence"/>
</dbReference>
<evidence type="ECO:0000256" key="1">
    <source>
        <dbReference type="SAM" id="Phobius"/>
    </source>
</evidence>
<feature type="transmembrane region" description="Helical" evidence="1">
    <location>
        <begin position="88"/>
        <end position="114"/>
    </location>
</feature>
<keyword evidence="4" id="KW-1185">Reference proteome</keyword>
<keyword evidence="1" id="KW-0472">Membrane</keyword>
<gene>
    <name evidence="3" type="ORF">FOMPIDRAFT_1025918</name>
</gene>
<dbReference type="Pfam" id="PF20152">
    <property type="entry name" value="DUF6534"/>
    <property type="match status" value="1"/>
</dbReference>
<keyword evidence="1" id="KW-0812">Transmembrane</keyword>
<dbReference type="AlphaFoldDB" id="S8F8X8"/>
<feature type="transmembrane region" description="Helical" evidence="1">
    <location>
        <begin position="208"/>
        <end position="227"/>
    </location>
</feature>
<reference evidence="3 4" key="1">
    <citation type="journal article" date="2012" name="Science">
        <title>The Paleozoic origin of enzymatic lignin decomposition reconstructed from 31 fungal genomes.</title>
        <authorList>
            <person name="Floudas D."/>
            <person name="Binder M."/>
            <person name="Riley R."/>
            <person name="Barry K."/>
            <person name="Blanchette R.A."/>
            <person name="Henrissat B."/>
            <person name="Martinez A.T."/>
            <person name="Otillar R."/>
            <person name="Spatafora J.W."/>
            <person name="Yadav J.S."/>
            <person name="Aerts A."/>
            <person name="Benoit I."/>
            <person name="Boyd A."/>
            <person name="Carlson A."/>
            <person name="Copeland A."/>
            <person name="Coutinho P.M."/>
            <person name="de Vries R.P."/>
            <person name="Ferreira P."/>
            <person name="Findley K."/>
            <person name="Foster B."/>
            <person name="Gaskell J."/>
            <person name="Glotzer D."/>
            <person name="Gorecki P."/>
            <person name="Heitman J."/>
            <person name="Hesse C."/>
            <person name="Hori C."/>
            <person name="Igarashi K."/>
            <person name="Jurgens J.A."/>
            <person name="Kallen N."/>
            <person name="Kersten P."/>
            <person name="Kohler A."/>
            <person name="Kuees U."/>
            <person name="Kumar T.K.A."/>
            <person name="Kuo A."/>
            <person name="LaButti K."/>
            <person name="Larrondo L.F."/>
            <person name="Lindquist E."/>
            <person name="Ling A."/>
            <person name="Lombard V."/>
            <person name="Lucas S."/>
            <person name="Lundell T."/>
            <person name="Martin R."/>
            <person name="McLaughlin D.J."/>
            <person name="Morgenstern I."/>
            <person name="Morin E."/>
            <person name="Murat C."/>
            <person name="Nagy L.G."/>
            <person name="Nolan M."/>
            <person name="Ohm R.A."/>
            <person name="Patyshakuliyeva A."/>
            <person name="Rokas A."/>
            <person name="Ruiz-Duenas F.J."/>
            <person name="Sabat G."/>
            <person name="Salamov A."/>
            <person name="Samejima M."/>
            <person name="Schmutz J."/>
            <person name="Slot J.C."/>
            <person name="St John F."/>
            <person name="Stenlid J."/>
            <person name="Sun H."/>
            <person name="Sun S."/>
            <person name="Syed K."/>
            <person name="Tsang A."/>
            <person name="Wiebenga A."/>
            <person name="Young D."/>
            <person name="Pisabarro A."/>
            <person name="Eastwood D.C."/>
            <person name="Martin F."/>
            <person name="Cullen D."/>
            <person name="Grigoriev I.V."/>
            <person name="Hibbett D.S."/>
        </authorList>
    </citation>
    <scope>NUCLEOTIDE SEQUENCE</scope>
    <source>
        <strain evidence="4">FP-58527</strain>
    </source>
</reference>
<keyword evidence="1" id="KW-1133">Transmembrane helix</keyword>
<accession>S8F8X8</accession>
<protein>
    <recommendedName>
        <fullName evidence="2">DUF6534 domain-containing protein</fullName>
    </recommendedName>
</protein>
<dbReference type="EMBL" id="KE504213">
    <property type="protein sequence ID" value="EPS95174.1"/>
    <property type="molecule type" value="Genomic_DNA"/>
</dbReference>
<organism evidence="3 4">
    <name type="scientific">Fomitopsis schrenkii</name>
    <name type="common">Brown rot fungus</name>
    <dbReference type="NCBI Taxonomy" id="2126942"/>
    <lineage>
        <taxon>Eukaryota</taxon>
        <taxon>Fungi</taxon>
        <taxon>Dikarya</taxon>
        <taxon>Basidiomycota</taxon>
        <taxon>Agaricomycotina</taxon>
        <taxon>Agaricomycetes</taxon>
        <taxon>Polyporales</taxon>
        <taxon>Fomitopsis</taxon>
    </lineage>
</organism>
<name>S8F8X8_FOMSC</name>
<feature type="transmembrane region" description="Helical" evidence="1">
    <location>
        <begin position="126"/>
        <end position="152"/>
    </location>
</feature>
<dbReference type="InterPro" id="IPR045339">
    <property type="entry name" value="DUF6534"/>
</dbReference>
<evidence type="ECO:0000313" key="3">
    <source>
        <dbReference type="EMBL" id="EPS95174.1"/>
    </source>
</evidence>
<dbReference type="eggNOG" id="ENOG502SRYS">
    <property type="taxonomic scope" value="Eukaryota"/>
</dbReference>
<evidence type="ECO:0000259" key="2">
    <source>
        <dbReference type="Pfam" id="PF20152"/>
    </source>
</evidence>
<dbReference type="PANTHER" id="PTHR40465:SF1">
    <property type="entry name" value="DUF6534 DOMAIN-CONTAINING PROTEIN"/>
    <property type="match status" value="1"/>
</dbReference>